<gene>
    <name evidence="1" type="ORF">PCANC_03865</name>
</gene>
<dbReference type="Pfam" id="PF10281">
    <property type="entry name" value="Ish1"/>
    <property type="match status" value="8"/>
</dbReference>
<proteinExistence type="predicted"/>
<accession>A0A2N5T7D1</accession>
<dbReference type="PANTHER" id="PTHR33939:SF1">
    <property type="entry name" value="DUF4371 DOMAIN-CONTAINING PROTEIN"/>
    <property type="match status" value="1"/>
</dbReference>
<dbReference type="OrthoDB" id="2527403at2759"/>
<dbReference type="InterPro" id="IPR018803">
    <property type="entry name" value="Ish1/Msc1-like"/>
</dbReference>
<evidence type="ECO:0008006" key="3">
    <source>
        <dbReference type="Google" id="ProtNLM"/>
    </source>
</evidence>
<organism evidence="1 2">
    <name type="scientific">Puccinia coronata f. sp. avenae</name>
    <dbReference type="NCBI Taxonomy" id="200324"/>
    <lineage>
        <taxon>Eukaryota</taxon>
        <taxon>Fungi</taxon>
        <taxon>Dikarya</taxon>
        <taxon>Basidiomycota</taxon>
        <taxon>Pucciniomycotina</taxon>
        <taxon>Pucciniomycetes</taxon>
        <taxon>Pucciniales</taxon>
        <taxon>Pucciniaceae</taxon>
        <taxon>Puccinia</taxon>
    </lineage>
</organism>
<dbReference type="PANTHER" id="PTHR33939">
    <property type="entry name" value="PROTEIN CBG22215"/>
    <property type="match status" value="1"/>
</dbReference>
<name>A0A2N5T7D1_9BASI</name>
<dbReference type="EMBL" id="PGCJ01000784">
    <property type="protein sequence ID" value="PLW21403.1"/>
    <property type="molecule type" value="Genomic_DNA"/>
</dbReference>
<protein>
    <recommendedName>
        <fullName evidence="3">Meiotic sister chromatid recombination protein 1</fullName>
    </recommendedName>
</protein>
<dbReference type="STRING" id="200324.A0A2N5T7D1"/>
<keyword evidence="2" id="KW-1185">Reference proteome</keyword>
<sequence>MFISQTGMIELITSRCFIQLGAIVTSSFNSDLQVWSRTSTSSKLAVPFLAIAIPVQRPPSIFASSCRLADSFHLHHPSHHLSTSFPKKATAFLRFYKETNNNSFLQTKSSTLPRLKSSSDLALKMLPFLGALVIMLLLAPRPAVALFDKKPSYNDWSDSKVEQWLTDHKIPNPGNLDSQALRELIQKKYDSAYDNWSDADLQAYVKKYSLPLSADKPREGIIDTIRQSYHGVVDAWSDSDLKSWMNDHGYPSPPSSTRQQLVDIVKANYQDSSQYLSSSAGSAQQVLQDTASSVFSLWTDSQLRDFLLEHGVVSPNSKREELVRAAKRYLNAGAQSASKLASSATGAAADAGSAAKNAAADAGAAAYDKASEAGHAVGSKAYEAGASVGEAASDAGSSAYDRAAHAGQAAGSAIYRTGSSAADATYEKVSQAGQSAGSAVYNTGSAATEAVKDSPGVVYDYLSAKFDDAKDYVYSSWSDNELRDYLIQKGAIKSGTHFSRNDLLQAIKDTYNDAAQNVYESWSDNRIRNWLADHGVVSNKASTREELVNLISQYYYGAKDTTYETWNSNELRSWLEKKGIIKPGTQKKKEDYLSLVADNYYSVRDKAFNNWNESSLRAWLESHGLSKTPGQAREDLLKVVQQNFYGDNDKIWDSWSNAEIKTYLLKNKLAEKSDVQNLRRDSLEKILNEKYYTIKENILGGWSESQMRQWLIENGFLKSDYQAKKDEILDLFSQKYSDAASKSSEYVSWSDNRVRGWLRTHGVEVPMSTAREELLQLMHEHYTESKGKMRNILSTVTSAFSSSEQALEDTIKRLKEAVGAGSIKQDAASYKDAVYENAAKAADRTKREL</sequence>
<evidence type="ECO:0000313" key="2">
    <source>
        <dbReference type="Proteomes" id="UP000235388"/>
    </source>
</evidence>
<reference evidence="1 2" key="1">
    <citation type="submission" date="2017-11" db="EMBL/GenBank/DDBJ databases">
        <title>De novo assembly and phasing of dikaryotic genomes from two isolates of Puccinia coronata f. sp. avenae, the causal agent of oat crown rust.</title>
        <authorList>
            <person name="Miller M.E."/>
            <person name="Zhang Y."/>
            <person name="Omidvar V."/>
            <person name="Sperschneider J."/>
            <person name="Schwessinger B."/>
            <person name="Raley C."/>
            <person name="Palmer J.M."/>
            <person name="Garnica D."/>
            <person name="Upadhyaya N."/>
            <person name="Rathjen J."/>
            <person name="Taylor J.M."/>
            <person name="Park R.F."/>
            <person name="Dodds P.N."/>
            <person name="Hirsch C.D."/>
            <person name="Kianian S.F."/>
            <person name="Figueroa M."/>
        </authorList>
    </citation>
    <scope>NUCLEOTIDE SEQUENCE [LARGE SCALE GENOMIC DNA]</scope>
    <source>
        <strain evidence="1">12NC29</strain>
    </source>
</reference>
<evidence type="ECO:0000313" key="1">
    <source>
        <dbReference type="EMBL" id="PLW21403.1"/>
    </source>
</evidence>
<dbReference type="AlphaFoldDB" id="A0A2N5T7D1"/>
<dbReference type="Proteomes" id="UP000235388">
    <property type="component" value="Unassembled WGS sequence"/>
</dbReference>
<comment type="caution">
    <text evidence="1">The sequence shown here is derived from an EMBL/GenBank/DDBJ whole genome shotgun (WGS) entry which is preliminary data.</text>
</comment>